<protein>
    <recommendedName>
        <fullName evidence="3">SCP domain-containing protein</fullName>
    </recommendedName>
</protein>
<feature type="compositionally biased region" description="Polar residues" evidence="1">
    <location>
        <begin position="361"/>
        <end position="379"/>
    </location>
</feature>
<dbReference type="SUPFAM" id="SSF55797">
    <property type="entry name" value="PR-1-like"/>
    <property type="match status" value="2"/>
</dbReference>
<evidence type="ECO:0000259" key="3">
    <source>
        <dbReference type="SMART" id="SM00198"/>
    </source>
</evidence>
<dbReference type="Pfam" id="PF00188">
    <property type="entry name" value="CAP"/>
    <property type="match status" value="2"/>
</dbReference>
<evidence type="ECO:0000256" key="1">
    <source>
        <dbReference type="SAM" id="MobiDB-lite"/>
    </source>
</evidence>
<dbReference type="Gene3D" id="3.40.33.10">
    <property type="entry name" value="CAP"/>
    <property type="match status" value="2"/>
</dbReference>
<proteinExistence type="predicted"/>
<gene>
    <name evidence="4" type="ORF">As57867_020737</name>
</gene>
<dbReference type="OrthoDB" id="64893at2759"/>
<dbReference type="InterPro" id="IPR035940">
    <property type="entry name" value="CAP_sf"/>
</dbReference>
<feature type="non-terminal residue" evidence="4">
    <location>
        <position position="725"/>
    </location>
</feature>
<feature type="region of interest" description="Disordered" evidence="1">
    <location>
        <begin position="361"/>
        <end position="383"/>
    </location>
</feature>
<reference evidence="4" key="1">
    <citation type="submission" date="2019-06" db="EMBL/GenBank/DDBJ databases">
        <title>Genomics analysis of Aphanomyces spp. identifies a new class of oomycete effector associated with host adaptation.</title>
        <authorList>
            <person name="Gaulin E."/>
        </authorList>
    </citation>
    <scope>NUCLEOTIDE SEQUENCE</scope>
    <source>
        <strain evidence="4">CBS 578.67</strain>
    </source>
</reference>
<evidence type="ECO:0000313" key="4">
    <source>
        <dbReference type="EMBL" id="KAF0687441.1"/>
    </source>
</evidence>
<feature type="domain" description="SCP" evidence="3">
    <location>
        <begin position="426"/>
        <end position="561"/>
    </location>
</feature>
<name>A0A6A4XVK3_9STRA</name>
<keyword evidence="2" id="KW-0732">Signal</keyword>
<feature type="region of interest" description="Disordered" evidence="1">
    <location>
        <begin position="586"/>
        <end position="609"/>
    </location>
</feature>
<evidence type="ECO:0000256" key="2">
    <source>
        <dbReference type="SAM" id="SignalP"/>
    </source>
</evidence>
<organism evidence="4">
    <name type="scientific">Aphanomyces stellatus</name>
    <dbReference type="NCBI Taxonomy" id="120398"/>
    <lineage>
        <taxon>Eukaryota</taxon>
        <taxon>Sar</taxon>
        <taxon>Stramenopiles</taxon>
        <taxon>Oomycota</taxon>
        <taxon>Saprolegniomycetes</taxon>
        <taxon>Saprolegniales</taxon>
        <taxon>Verrucalvaceae</taxon>
        <taxon>Aphanomyces</taxon>
    </lineage>
</organism>
<comment type="caution">
    <text evidence="4">The sequence shown here is derived from an EMBL/GenBank/DDBJ whole genome shotgun (WGS) entry which is preliminary data.</text>
</comment>
<dbReference type="SMART" id="SM00198">
    <property type="entry name" value="SCP"/>
    <property type="match status" value="1"/>
</dbReference>
<dbReference type="EMBL" id="VJMH01006913">
    <property type="protein sequence ID" value="KAF0687441.1"/>
    <property type="molecule type" value="Genomic_DNA"/>
</dbReference>
<feature type="chain" id="PRO_5025490913" description="SCP domain-containing protein" evidence="2">
    <location>
        <begin position="23"/>
        <end position="725"/>
    </location>
</feature>
<feature type="signal peptide" evidence="2">
    <location>
        <begin position="1"/>
        <end position="22"/>
    </location>
</feature>
<feature type="region of interest" description="Disordered" evidence="1">
    <location>
        <begin position="306"/>
        <end position="337"/>
    </location>
</feature>
<accession>A0A6A4XVK3</accession>
<dbReference type="PANTHER" id="PTHR10334">
    <property type="entry name" value="CYSTEINE-RICH SECRETORY PROTEIN-RELATED"/>
    <property type="match status" value="1"/>
</dbReference>
<dbReference type="InterPro" id="IPR014044">
    <property type="entry name" value="CAP_dom"/>
</dbReference>
<feature type="compositionally biased region" description="Polar residues" evidence="1">
    <location>
        <begin position="591"/>
        <end position="607"/>
    </location>
</feature>
<dbReference type="InterPro" id="IPR001283">
    <property type="entry name" value="CRISP-related"/>
</dbReference>
<sequence length="725" mass="78257">MRTLPFHFLLIASCALSVASLGRMIHPPHRGYIGKLAPFQGIVPADYSDSDLDGGGVGLTHTGLHGVCGDPYYGVRDHETGGKFGTFPTHRAKAIGACYAPGSTIDVGIQLTTNHDGYFEFGLCKLDGPYDVESEPCFQSLAQPNGTTRWQVPHGTTDLFRLQYVLPPHVTCDGEAHCVVRWWYVGANDPHGAIHDQNQVWNCADVYISDACANGTTPHATPATTTTTTTTLAPWFWIAPWTLSNATDGQSLAVNHSYNPSTRTPPFNAATSHAPMLTTDSPSIVVNQTTPWPDVVFITYEPMTLPPTSNETGGRFNSTSETDQYTTSQPSMTHAPSRNASWMATTTTPPKDPFSIARNATATPSNYTNTMTSSRQQVSRPPYRQHPIGAFKQSIDRLFEAAFPTSIIHVPTTLSPTPAPTLILSAQNQQLFDQTNALRAAHALPPVAWNSFAAIAVQAWADSCPGFQHGGPSGSAQNMAVHIPCGHKSEPACVDIAGAAWLWYNPEAALWNYTTQSCNDGHWATCGHFANMMNPAVASMTCGVSLGCANGEFVWCNYDHFDAAPAIPPTSLSVDRLKASLVQPFKREKVTTNPTDQPSPSLATSKTPLRAQSLRTQVKSFSLPPSGNGMQDQLIAQTNKIRAAHGLTPVTWDATLATKMQSWAASCPGFQHGGPSGWQNLATNTPCGSGKKDCNSIVGAAWMWYDQEETKWNYDSNQCNGGWAT</sequence>
<dbReference type="AlphaFoldDB" id="A0A6A4XVK3"/>